<reference evidence="1 2" key="1">
    <citation type="submission" date="2019-05" db="EMBL/GenBank/DDBJ databases">
        <title>Complete genome sequence of Izhakiella calystegiae KSNA2, an endophyte isolated from beach morning glory (Calystegia soldanella).</title>
        <authorList>
            <person name="Jiang L."/>
            <person name="Jeong J.C."/>
            <person name="Kim C.Y."/>
            <person name="Kim D.H."/>
            <person name="Kim S.W."/>
            <person name="Lee j."/>
        </authorList>
    </citation>
    <scope>NUCLEOTIDE SEQUENCE [LARGE SCALE GENOMIC DNA]</scope>
    <source>
        <strain evidence="1 2">KSNA2</strain>
    </source>
</reference>
<dbReference type="KEGG" id="izh:FEM41_02630"/>
<dbReference type="Proteomes" id="UP000302163">
    <property type="component" value="Chromosome"/>
</dbReference>
<evidence type="ECO:0000313" key="1">
    <source>
        <dbReference type="EMBL" id="QCT18617.1"/>
    </source>
</evidence>
<gene>
    <name evidence="1" type="ORF">FEM41_02630</name>
</gene>
<keyword evidence="2" id="KW-1185">Reference proteome</keyword>
<evidence type="ECO:0000313" key="2">
    <source>
        <dbReference type="Proteomes" id="UP000302163"/>
    </source>
</evidence>
<organism evidence="1 2">
    <name type="scientific">Jejubacter calystegiae</name>
    <dbReference type="NCBI Taxonomy" id="2579935"/>
    <lineage>
        <taxon>Bacteria</taxon>
        <taxon>Pseudomonadati</taxon>
        <taxon>Pseudomonadota</taxon>
        <taxon>Gammaproteobacteria</taxon>
        <taxon>Enterobacterales</taxon>
        <taxon>Enterobacteriaceae</taxon>
        <taxon>Jejubacter</taxon>
    </lineage>
</organism>
<protein>
    <submittedName>
        <fullName evidence="1">Uncharacterized protein</fullName>
    </submittedName>
</protein>
<accession>A0A4V1G770</accession>
<dbReference type="RefSeq" id="WP_138094176.1">
    <property type="nucleotide sequence ID" value="NZ_CP040428.1"/>
</dbReference>
<dbReference type="EMBL" id="CP040428">
    <property type="protein sequence ID" value="QCT18617.1"/>
    <property type="molecule type" value="Genomic_DNA"/>
</dbReference>
<proteinExistence type="predicted"/>
<name>A0A4V1G770_9ENTR</name>
<dbReference type="AlphaFoldDB" id="A0A4V1G770"/>
<sequence>MILLPIYGVFTKDVCAVVDSDQSKIPAPEMTRPGTKRVFSNKSIARSDLSHSAAVLVDVRFSDRTLGFIPIIGGIVSPFLLSAVTGGVMDPDPYPQLCNFFR</sequence>